<dbReference type="PANTHER" id="PTHR46438:SF11">
    <property type="entry name" value="LIPASE-RELATED"/>
    <property type="match status" value="1"/>
</dbReference>
<accession>A0A2M7FXM2</accession>
<dbReference type="PRINTS" id="PR00111">
    <property type="entry name" value="ABHYDROLASE"/>
</dbReference>
<dbReference type="AlphaFoldDB" id="A0A2M7FXM2"/>
<dbReference type="SUPFAM" id="SSF53474">
    <property type="entry name" value="alpha/beta-Hydrolases"/>
    <property type="match status" value="1"/>
</dbReference>
<evidence type="ECO:0000313" key="3">
    <source>
        <dbReference type="Proteomes" id="UP000231019"/>
    </source>
</evidence>
<proteinExistence type="predicted"/>
<dbReference type="Proteomes" id="UP000231019">
    <property type="component" value="Unassembled WGS sequence"/>
</dbReference>
<dbReference type="Gene3D" id="3.40.50.1820">
    <property type="entry name" value="alpha/beta hydrolase"/>
    <property type="match status" value="1"/>
</dbReference>
<comment type="caution">
    <text evidence="2">The sequence shown here is derived from an EMBL/GenBank/DDBJ whole genome shotgun (WGS) entry which is preliminary data.</text>
</comment>
<dbReference type="Pfam" id="PF12697">
    <property type="entry name" value="Abhydrolase_6"/>
    <property type="match status" value="1"/>
</dbReference>
<sequence>MPTPKLSKFLQDSYRTLLRLDGYASRYAETSLGKIHYYEAQGFGRLPPMIFLHGLSAYAAELAPVFRRLRRYSKRIIAVDLPVHGYSDVPQTGILDASMSQQFYEAMIRIVEPLEPVILFGNSLGGLGAIRFTNRSPEKVRLLILSSPGGAGITGEQLQQLEEIFSHHTRFNPASFVDRLYNKPPLYRWLIAQEVRQRFSRPELRELIAQFHTENLLQPEELQELQVPALLIWGKQDRILENHLDFFKTHLPGHVKLHEPAHFTHCPYMETPQELAHKILYFSLLHCPEASSAKTLMG</sequence>
<evidence type="ECO:0000313" key="2">
    <source>
        <dbReference type="EMBL" id="PIW13743.1"/>
    </source>
</evidence>
<name>A0A2M7FXM2_9BACT</name>
<dbReference type="EMBL" id="PFFQ01000066">
    <property type="protein sequence ID" value="PIW13743.1"/>
    <property type="molecule type" value="Genomic_DNA"/>
</dbReference>
<dbReference type="InterPro" id="IPR000073">
    <property type="entry name" value="AB_hydrolase_1"/>
</dbReference>
<protein>
    <recommendedName>
        <fullName evidence="1">AB hydrolase-1 domain-containing protein</fullName>
    </recommendedName>
</protein>
<dbReference type="InterPro" id="IPR029058">
    <property type="entry name" value="AB_hydrolase_fold"/>
</dbReference>
<evidence type="ECO:0000259" key="1">
    <source>
        <dbReference type="Pfam" id="PF12697"/>
    </source>
</evidence>
<gene>
    <name evidence="2" type="ORF">COW36_24045</name>
</gene>
<feature type="domain" description="AB hydrolase-1" evidence="1">
    <location>
        <begin position="50"/>
        <end position="276"/>
    </location>
</feature>
<organism evidence="2 3">
    <name type="scientific">bacterium (Candidatus Blackallbacteria) CG17_big_fil_post_rev_8_21_14_2_50_48_46</name>
    <dbReference type="NCBI Taxonomy" id="2014261"/>
    <lineage>
        <taxon>Bacteria</taxon>
        <taxon>Candidatus Blackallbacteria</taxon>
    </lineage>
</organism>
<dbReference type="PANTHER" id="PTHR46438">
    <property type="entry name" value="ALPHA/BETA-HYDROLASES SUPERFAMILY PROTEIN"/>
    <property type="match status" value="1"/>
</dbReference>
<reference evidence="2 3" key="1">
    <citation type="submission" date="2017-09" db="EMBL/GenBank/DDBJ databases">
        <title>Depth-based differentiation of microbial function through sediment-hosted aquifers and enrichment of novel symbionts in the deep terrestrial subsurface.</title>
        <authorList>
            <person name="Probst A.J."/>
            <person name="Ladd B."/>
            <person name="Jarett J.K."/>
            <person name="Geller-Mcgrath D.E."/>
            <person name="Sieber C.M."/>
            <person name="Emerson J.B."/>
            <person name="Anantharaman K."/>
            <person name="Thomas B.C."/>
            <person name="Malmstrom R."/>
            <person name="Stieglmeier M."/>
            <person name="Klingl A."/>
            <person name="Woyke T."/>
            <person name="Ryan C.M."/>
            <person name="Banfield J.F."/>
        </authorList>
    </citation>
    <scope>NUCLEOTIDE SEQUENCE [LARGE SCALE GENOMIC DNA]</scope>
    <source>
        <strain evidence="2">CG17_big_fil_post_rev_8_21_14_2_50_48_46</strain>
    </source>
</reference>